<accession>F8ABH9</accession>
<dbReference type="eggNOG" id="COG5581">
    <property type="taxonomic scope" value="Bacteria"/>
</dbReference>
<dbReference type="OrthoDB" id="9777436at2"/>
<dbReference type="PaxDb" id="667014-Thein_1718"/>
<dbReference type="KEGG" id="tid:Thein_1718"/>
<dbReference type="Pfam" id="PF07238">
    <property type="entry name" value="PilZ"/>
    <property type="match status" value="1"/>
</dbReference>
<dbReference type="Gene3D" id="2.40.10.220">
    <property type="entry name" value="predicted glycosyltransferase like domains"/>
    <property type="match status" value="1"/>
</dbReference>
<dbReference type="RefSeq" id="WP_013908317.1">
    <property type="nucleotide sequence ID" value="NC_015681.1"/>
</dbReference>
<proteinExistence type="predicted"/>
<feature type="domain" description="PilZ" evidence="1">
    <location>
        <begin position="110"/>
        <end position="219"/>
    </location>
</feature>
<evidence type="ECO:0000259" key="1">
    <source>
        <dbReference type="Pfam" id="PF07238"/>
    </source>
</evidence>
<dbReference type="Proteomes" id="UP000006793">
    <property type="component" value="Chromosome"/>
</dbReference>
<reference evidence="2 3" key="2">
    <citation type="journal article" date="2012" name="Stand. Genomic Sci.">
        <title>Complete genome sequence of the thermophilic sulfate-reducing ocean bacterium Thermodesulfatator indicus type strain (CIR29812(T)).</title>
        <authorList>
            <person name="Anderson I."/>
            <person name="Saunders E."/>
            <person name="Lapidus A."/>
            <person name="Nolan M."/>
            <person name="Lucas S."/>
            <person name="Tice H."/>
            <person name="Del Rio T.G."/>
            <person name="Cheng J.F."/>
            <person name="Han C."/>
            <person name="Tapia R."/>
            <person name="Goodwin L.A."/>
            <person name="Pitluck S."/>
            <person name="Liolios K."/>
            <person name="Mavromatis K."/>
            <person name="Pagani I."/>
            <person name="Ivanova N."/>
            <person name="Mikhailova N."/>
            <person name="Pati A."/>
            <person name="Chen A."/>
            <person name="Palaniappan K."/>
            <person name="Land M."/>
            <person name="Hauser L."/>
            <person name="Jeffries C.D."/>
            <person name="Chang Y.J."/>
            <person name="Brambilla E.M."/>
            <person name="Rohde M."/>
            <person name="Spring S."/>
            <person name="Goker M."/>
            <person name="Detter J.C."/>
            <person name="Woyke T."/>
            <person name="Bristow J."/>
            <person name="Eisen J.A."/>
            <person name="Markowitz V."/>
            <person name="Hugenholtz P."/>
            <person name="Kyrpides N.C."/>
            <person name="Klenk H.P."/>
        </authorList>
    </citation>
    <scope>NUCLEOTIDE SEQUENCE [LARGE SCALE GENOMIC DNA]</scope>
    <source>
        <strain evidence="3">DSM 15286 / JCM 11887 / CIR29812</strain>
    </source>
</reference>
<dbReference type="EMBL" id="CP002683">
    <property type="protein sequence ID" value="AEH45576.1"/>
    <property type="molecule type" value="Genomic_DNA"/>
</dbReference>
<dbReference type="InterPro" id="IPR009875">
    <property type="entry name" value="PilZ_domain"/>
</dbReference>
<keyword evidence="3" id="KW-1185">Reference proteome</keyword>
<dbReference type="SUPFAM" id="SSF141371">
    <property type="entry name" value="PilZ domain-like"/>
    <property type="match status" value="1"/>
</dbReference>
<dbReference type="GO" id="GO:0035438">
    <property type="term" value="F:cyclic-di-GMP binding"/>
    <property type="evidence" value="ECO:0007669"/>
    <property type="project" value="InterPro"/>
</dbReference>
<name>F8ABH9_THEID</name>
<evidence type="ECO:0000313" key="3">
    <source>
        <dbReference type="Proteomes" id="UP000006793"/>
    </source>
</evidence>
<reference evidence="3" key="1">
    <citation type="submission" date="2011-04" db="EMBL/GenBank/DDBJ databases">
        <title>The complete genome of Thermodesulfatator indicus DSM 15286.</title>
        <authorList>
            <person name="Lucas S."/>
            <person name="Copeland A."/>
            <person name="Lapidus A."/>
            <person name="Bruce D."/>
            <person name="Goodwin L."/>
            <person name="Pitluck S."/>
            <person name="Peters L."/>
            <person name="Kyrpides N."/>
            <person name="Mavromatis K."/>
            <person name="Pagani I."/>
            <person name="Ivanova N."/>
            <person name="Saunders L."/>
            <person name="Detter J.C."/>
            <person name="Tapia R."/>
            <person name="Han C."/>
            <person name="Land M."/>
            <person name="Hauser L."/>
            <person name="Markowitz V."/>
            <person name="Cheng J.-F."/>
            <person name="Hugenholtz P."/>
            <person name="Woyke T."/>
            <person name="Wu D."/>
            <person name="Spring S."/>
            <person name="Schroeder M."/>
            <person name="Brambilla E."/>
            <person name="Klenk H.-P."/>
            <person name="Eisen J.A."/>
        </authorList>
    </citation>
    <scope>NUCLEOTIDE SEQUENCE [LARGE SCALE GENOMIC DNA]</scope>
    <source>
        <strain evidence="3">DSM 15286 / JCM 11887 / CIR29812</strain>
    </source>
</reference>
<evidence type="ECO:0000313" key="2">
    <source>
        <dbReference type="EMBL" id="AEH45576.1"/>
    </source>
</evidence>
<dbReference type="AlphaFoldDB" id="F8ABH9"/>
<dbReference type="InParanoid" id="F8ABH9"/>
<dbReference type="STRING" id="667014.Thein_1718"/>
<dbReference type="HOGENOM" id="CLU_1209332_0_0_0"/>
<sequence length="229" mass="27043">MSWQYFDQGYERTTDKRIIEILLKDLKENAYWVQFATAGFRSGPTILVKVNKNRLFFDLPRPWRDDLKIARIIYQDGDKIHHSFKVRILGTDYEENLVITDVPKEYFRLERRRFYRVSTPDGSKATFEYKGKEYTGDVVDISACGTAIVLPKKETLAVGDLIENLVLNLNLSANKPYDQELRVAKARIAREVPRGPKKLYGIEFLFENEREREPFLRYTIRREIELRKP</sequence>
<protein>
    <submittedName>
        <fullName evidence="2">Type IV pilus assembly PilZ</fullName>
    </submittedName>
</protein>
<organism evidence="2 3">
    <name type="scientific">Thermodesulfatator indicus (strain DSM 15286 / JCM 11887 / CIR29812)</name>
    <dbReference type="NCBI Taxonomy" id="667014"/>
    <lineage>
        <taxon>Bacteria</taxon>
        <taxon>Pseudomonadati</taxon>
        <taxon>Thermodesulfobacteriota</taxon>
        <taxon>Thermodesulfobacteria</taxon>
        <taxon>Thermodesulfobacteriales</taxon>
        <taxon>Thermodesulfatatoraceae</taxon>
        <taxon>Thermodesulfatator</taxon>
    </lineage>
</organism>
<gene>
    <name evidence="2" type="ordered locus">Thein_1718</name>
</gene>